<dbReference type="InterPro" id="IPR003959">
    <property type="entry name" value="ATPase_AAA_core"/>
</dbReference>
<feature type="region of interest" description="Disordered" evidence="1">
    <location>
        <begin position="976"/>
        <end position="1127"/>
    </location>
</feature>
<dbReference type="GO" id="GO:0005524">
    <property type="term" value="F:ATP binding"/>
    <property type="evidence" value="ECO:0007669"/>
    <property type="project" value="InterPro"/>
</dbReference>
<feature type="compositionally biased region" description="Low complexity" evidence="1">
    <location>
        <begin position="321"/>
        <end position="334"/>
    </location>
</feature>
<dbReference type="EMBL" id="KZ678131">
    <property type="protein sequence ID" value="PSN71371.1"/>
    <property type="molecule type" value="Genomic_DNA"/>
</dbReference>
<sequence>MAVTTDDSVPSETPGKDGQSKVPEPNPETASNLEKKSPEESIANGQPNDPTAKDEAKPNEVEKARKLLKEPDLDEGTDIDEVYEAAEHSGIHYWKDVDGWMEKRKQIMPKRAKQHRQYQNIMEARVIILEDRILKLEKLLGTNVDQIKNGLKAKKKDILFSINPLLWSDFKSPPEKGPKHIIDVLVDEPQYSASDKSKSQLVIDLLTAEDRGLGSIDSPEIPVQDRALETQKAVESLKGKRIPERIRFNSIALQHVLRKQFSPGSTSDDPFMNSGVVMLRPYKSLFYFEEEIQRIRDELFKALEEFGSFGSSDSKDTSAQASSGSASPPGAPSGCDRDPKLPLKIDKEGWTSILKKLDLFYSDKLVEYILEEWPTDVEVRKSFECLSELMDVYLRPISLLLRKRQINQVRFCDLWHLFRSGDEIVMGHASGRENVLAMRILRTDNGRRYIHPGKAPSFDSTPLPKPEDQIQPVNRMNPFVIHAWFIDFSGSALTPVRRRVIIQPYTQERNITDLEVYPIEYADDSEKLKRALIERGRKFVKLADPKSSSYCDCNGEDLATKEELSDKVIVDMKEYCKAEKLPGYTEPEALDMSETSNCPHGLACEVGPHCGHTTNKILHDQHIDKHSMKEYVETQPVFQRLTGTHSQKSFELENDDYMLCNHRIFAYKLRSRDWVKIHVQSLNTASKMKEDKGFKRLVLPGAHRHIIESQVREHFRKKSLRSSSTNDGLDLVRGKGQGLIILLHGAPGVGKTATAETISELVHKPLYPITCGDLGSTATEVEDSLKKHFTLASRWDCVMLLDEADVFLAQRTSEDLQRNSIVSVFLRTLEYYKGLLFLTTNRVGTFDEAFKSRVHISLYYPDFDQKTTVKVWKTFLKQTKETINDRKWKHYSIKGDEIIEFAGEHWENNPLARWNGRQIRNAFHTAIAMAEFDARAKNSETENPSIILSSKQFKKIASTVKDFDRYMADTMGTTYEQKAEKNKIRKSRVEKEQNRDKERKEKSWGAESTDEDISSKSDSDSGSDSDRRKKTRKKDGKKKSKKGKKSKRPPSGDSSSVSQDDIDDSSDDEKQRKKKSSNKEDNDKKDRKGKSKKGQSKDDKKEKRSAKTKESDNDSESDQSAVDSGTN</sequence>
<evidence type="ECO:0000313" key="4">
    <source>
        <dbReference type="Proteomes" id="UP000240883"/>
    </source>
</evidence>
<dbReference type="Pfam" id="PF23232">
    <property type="entry name" value="AAA_lid_13"/>
    <property type="match status" value="1"/>
</dbReference>
<protein>
    <recommendedName>
        <fullName evidence="2">AAA+ ATPase domain-containing protein</fullName>
    </recommendedName>
</protein>
<accession>A0A2T2P122</accession>
<proteinExistence type="predicted"/>
<feature type="compositionally biased region" description="Basic and acidic residues" evidence="1">
    <location>
        <begin position="51"/>
        <end position="71"/>
    </location>
</feature>
<dbReference type="OrthoDB" id="10042665at2759"/>
<evidence type="ECO:0000313" key="3">
    <source>
        <dbReference type="EMBL" id="PSN71371.1"/>
    </source>
</evidence>
<evidence type="ECO:0000259" key="2">
    <source>
        <dbReference type="SMART" id="SM00382"/>
    </source>
</evidence>
<gene>
    <name evidence="3" type="ORF">BS50DRAFT_570741</name>
</gene>
<keyword evidence="4" id="KW-1185">Reference proteome</keyword>
<feature type="compositionally biased region" description="Basic and acidic residues" evidence="1">
    <location>
        <begin position="1077"/>
        <end position="1086"/>
    </location>
</feature>
<reference evidence="3 4" key="1">
    <citation type="journal article" date="2018" name="Front. Microbiol.">
        <title>Genome-Wide Analysis of Corynespora cassiicola Leaf Fall Disease Putative Effectors.</title>
        <authorList>
            <person name="Lopez D."/>
            <person name="Ribeiro S."/>
            <person name="Label P."/>
            <person name="Fumanal B."/>
            <person name="Venisse J.S."/>
            <person name="Kohler A."/>
            <person name="de Oliveira R.R."/>
            <person name="Labutti K."/>
            <person name="Lipzen A."/>
            <person name="Lail K."/>
            <person name="Bauer D."/>
            <person name="Ohm R.A."/>
            <person name="Barry K.W."/>
            <person name="Spatafora J."/>
            <person name="Grigoriev I.V."/>
            <person name="Martin F.M."/>
            <person name="Pujade-Renaud V."/>
        </authorList>
    </citation>
    <scope>NUCLEOTIDE SEQUENCE [LARGE SCALE GENOMIC DNA]</scope>
    <source>
        <strain evidence="3 4">Philippines</strain>
    </source>
</reference>
<feature type="compositionally biased region" description="Polar residues" evidence="1">
    <location>
        <begin position="1"/>
        <end position="11"/>
    </location>
</feature>
<dbReference type="PANTHER" id="PTHR46411:SF2">
    <property type="entry name" value="AAA+ ATPASE DOMAIN-CONTAINING PROTEIN"/>
    <property type="match status" value="1"/>
</dbReference>
<dbReference type="STRING" id="1448308.A0A2T2P122"/>
<dbReference type="Gene3D" id="3.40.50.300">
    <property type="entry name" value="P-loop containing nucleotide triphosphate hydrolases"/>
    <property type="match status" value="1"/>
</dbReference>
<dbReference type="InterPro" id="IPR054289">
    <property type="entry name" value="DUF7025"/>
</dbReference>
<feature type="compositionally biased region" description="Polar residues" evidence="1">
    <location>
        <begin position="309"/>
        <end position="320"/>
    </location>
</feature>
<dbReference type="InterPro" id="IPR056599">
    <property type="entry name" value="AAA_lid_fung"/>
</dbReference>
<dbReference type="GO" id="GO:0016887">
    <property type="term" value="F:ATP hydrolysis activity"/>
    <property type="evidence" value="ECO:0007669"/>
    <property type="project" value="InterPro"/>
</dbReference>
<feature type="compositionally biased region" description="Basic and acidic residues" evidence="1">
    <location>
        <begin position="977"/>
        <end position="1004"/>
    </location>
</feature>
<dbReference type="Pfam" id="PF22942">
    <property type="entry name" value="DUF7025"/>
    <property type="match status" value="1"/>
</dbReference>
<dbReference type="InterPro" id="IPR003593">
    <property type="entry name" value="AAA+_ATPase"/>
</dbReference>
<dbReference type="SMART" id="SM00382">
    <property type="entry name" value="AAA"/>
    <property type="match status" value="1"/>
</dbReference>
<dbReference type="AlphaFoldDB" id="A0A2T2P122"/>
<dbReference type="PANTHER" id="PTHR46411">
    <property type="entry name" value="FAMILY ATPASE, PUTATIVE-RELATED"/>
    <property type="match status" value="1"/>
</dbReference>
<feature type="region of interest" description="Disordered" evidence="1">
    <location>
        <begin position="309"/>
        <end position="338"/>
    </location>
</feature>
<feature type="compositionally biased region" description="Polar residues" evidence="1">
    <location>
        <begin position="1118"/>
        <end position="1127"/>
    </location>
</feature>
<evidence type="ECO:0000256" key="1">
    <source>
        <dbReference type="SAM" id="MobiDB-lite"/>
    </source>
</evidence>
<dbReference type="Pfam" id="PF00004">
    <property type="entry name" value="AAA"/>
    <property type="match status" value="1"/>
</dbReference>
<dbReference type="InterPro" id="IPR027417">
    <property type="entry name" value="P-loop_NTPase"/>
</dbReference>
<dbReference type="Proteomes" id="UP000240883">
    <property type="component" value="Unassembled WGS sequence"/>
</dbReference>
<feature type="compositionally biased region" description="Basic and acidic residues" evidence="1">
    <location>
        <begin position="1013"/>
        <end position="1027"/>
    </location>
</feature>
<feature type="domain" description="AAA+ ATPase" evidence="2">
    <location>
        <begin position="737"/>
        <end position="864"/>
    </location>
</feature>
<dbReference type="SUPFAM" id="SSF52540">
    <property type="entry name" value="P-loop containing nucleoside triphosphate hydrolases"/>
    <property type="match status" value="1"/>
</dbReference>
<feature type="compositionally biased region" description="Low complexity" evidence="1">
    <location>
        <begin position="1049"/>
        <end position="1059"/>
    </location>
</feature>
<dbReference type="CDD" id="cd19481">
    <property type="entry name" value="RecA-like_protease"/>
    <property type="match status" value="1"/>
</dbReference>
<name>A0A2T2P122_CORCC</name>
<feature type="region of interest" description="Disordered" evidence="1">
    <location>
        <begin position="1"/>
        <end position="73"/>
    </location>
</feature>
<feature type="compositionally biased region" description="Basic and acidic residues" evidence="1">
    <location>
        <begin position="1095"/>
        <end position="1112"/>
    </location>
</feature>
<feature type="compositionally biased region" description="Basic residues" evidence="1">
    <location>
        <begin position="1028"/>
        <end position="1048"/>
    </location>
</feature>
<organism evidence="3 4">
    <name type="scientific">Corynespora cassiicola Philippines</name>
    <dbReference type="NCBI Taxonomy" id="1448308"/>
    <lineage>
        <taxon>Eukaryota</taxon>
        <taxon>Fungi</taxon>
        <taxon>Dikarya</taxon>
        <taxon>Ascomycota</taxon>
        <taxon>Pezizomycotina</taxon>
        <taxon>Dothideomycetes</taxon>
        <taxon>Pleosporomycetidae</taxon>
        <taxon>Pleosporales</taxon>
        <taxon>Corynesporascaceae</taxon>
        <taxon>Corynespora</taxon>
    </lineage>
</organism>